<organism evidence="2 3">
    <name type="scientific">Formimonas warabiya</name>
    <dbReference type="NCBI Taxonomy" id="1761012"/>
    <lineage>
        <taxon>Bacteria</taxon>
        <taxon>Bacillati</taxon>
        <taxon>Bacillota</taxon>
        <taxon>Clostridia</taxon>
        <taxon>Eubacteriales</taxon>
        <taxon>Peptococcaceae</taxon>
        <taxon>Candidatus Formimonas</taxon>
    </lineage>
</organism>
<dbReference type="OrthoDB" id="1798703at2"/>
<reference evidence="2 3" key="1">
    <citation type="submission" date="2016-10" db="EMBL/GenBank/DDBJ databases">
        <title>Complete Genome Sequence of Peptococcaceae strain DCMF.</title>
        <authorList>
            <person name="Edwards R.J."/>
            <person name="Holland S.I."/>
            <person name="Deshpande N.P."/>
            <person name="Wong Y.K."/>
            <person name="Ertan H."/>
            <person name="Manefield M."/>
            <person name="Russell T.L."/>
            <person name="Lee M.J."/>
        </authorList>
    </citation>
    <scope>NUCLEOTIDE SEQUENCE [LARGE SCALE GENOMIC DNA]</scope>
    <source>
        <strain evidence="2 3">DCMF</strain>
    </source>
</reference>
<keyword evidence="1" id="KW-1133">Transmembrane helix</keyword>
<dbReference type="RefSeq" id="WP_148136814.1">
    <property type="nucleotide sequence ID" value="NZ_CP017634.1"/>
</dbReference>
<evidence type="ECO:0000313" key="3">
    <source>
        <dbReference type="Proteomes" id="UP000323521"/>
    </source>
</evidence>
<sequence length="81" mass="9217">MQLDHSILMVLLNLGLLLTFSWLGFQLMKGSVFCDKENIGPTQKLKISVGVSPLSFCTRHLVVRRMIKVDRDDDTAPYFAF</sequence>
<proteinExistence type="predicted"/>
<gene>
    <name evidence="2" type="ORF">DCMF_24275</name>
</gene>
<evidence type="ECO:0000256" key="1">
    <source>
        <dbReference type="SAM" id="Phobius"/>
    </source>
</evidence>
<dbReference type="KEGG" id="fwa:DCMF_24275"/>
<accession>A0A3G1KYG4</accession>
<name>A0A3G1KYG4_FORW1</name>
<feature type="transmembrane region" description="Helical" evidence="1">
    <location>
        <begin position="6"/>
        <end position="25"/>
    </location>
</feature>
<protein>
    <submittedName>
        <fullName evidence="2">Uncharacterized protein</fullName>
    </submittedName>
</protein>
<keyword evidence="1" id="KW-0812">Transmembrane</keyword>
<dbReference type="Proteomes" id="UP000323521">
    <property type="component" value="Chromosome"/>
</dbReference>
<keyword evidence="3" id="KW-1185">Reference proteome</keyword>
<evidence type="ECO:0000313" key="2">
    <source>
        <dbReference type="EMBL" id="ATW27450.1"/>
    </source>
</evidence>
<dbReference type="EMBL" id="CP017634">
    <property type="protein sequence ID" value="ATW27450.1"/>
    <property type="molecule type" value="Genomic_DNA"/>
</dbReference>
<dbReference type="AlphaFoldDB" id="A0A3G1KYG4"/>
<keyword evidence="1" id="KW-0472">Membrane</keyword>